<dbReference type="GO" id="GO:0033188">
    <property type="term" value="F:sphingomyelin synthase activity"/>
    <property type="evidence" value="ECO:0007669"/>
    <property type="project" value="TreeGrafter"/>
</dbReference>
<accession>A0A6C0II71</accession>
<feature type="domain" description="Sphingomyelin synthase-like" evidence="8">
    <location>
        <begin position="128"/>
        <end position="195"/>
    </location>
</feature>
<evidence type="ECO:0000313" key="9">
    <source>
        <dbReference type="EMBL" id="QHT92931.1"/>
    </source>
</evidence>
<feature type="transmembrane region" description="Helical" evidence="7">
    <location>
        <begin position="80"/>
        <end position="101"/>
    </location>
</feature>
<evidence type="ECO:0000256" key="4">
    <source>
        <dbReference type="ARBA" id="ARBA00022989"/>
    </source>
</evidence>
<dbReference type="Pfam" id="PF14360">
    <property type="entry name" value="PAP2_C"/>
    <property type="match status" value="1"/>
</dbReference>
<dbReference type="CDD" id="cd01610">
    <property type="entry name" value="PAP2_like"/>
    <property type="match status" value="1"/>
</dbReference>
<evidence type="ECO:0000259" key="8">
    <source>
        <dbReference type="Pfam" id="PF14360"/>
    </source>
</evidence>
<dbReference type="InterPro" id="IPR025749">
    <property type="entry name" value="Sphingomyelin_synth-like_dom"/>
</dbReference>
<dbReference type="GO" id="GO:0005886">
    <property type="term" value="C:plasma membrane"/>
    <property type="evidence" value="ECO:0007669"/>
    <property type="project" value="TreeGrafter"/>
</dbReference>
<dbReference type="GO" id="GO:0005789">
    <property type="term" value="C:endoplasmic reticulum membrane"/>
    <property type="evidence" value="ECO:0007669"/>
    <property type="project" value="TreeGrafter"/>
</dbReference>
<dbReference type="GO" id="GO:0000139">
    <property type="term" value="C:Golgi membrane"/>
    <property type="evidence" value="ECO:0007669"/>
    <property type="project" value="TreeGrafter"/>
</dbReference>
<feature type="transmembrane region" description="Helical" evidence="7">
    <location>
        <begin position="132"/>
        <end position="152"/>
    </location>
</feature>
<organism evidence="9">
    <name type="scientific">viral metagenome</name>
    <dbReference type="NCBI Taxonomy" id="1070528"/>
    <lineage>
        <taxon>unclassified sequences</taxon>
        <taxon>metagenomes</taxon>
        <taxon>organismal metagenomes</taxon>
    </lineage>
</organism>
<dbReference type="GO" id="GO:0046513">
    <property type="term" value="P:ceramide biosynthetic process"/>
    <property type="evidence" value="ECO:0007669"/>
    <property type="project" value="TreeGrafter"/>
</dbReference>
<proteinExistence type="predicted"/>
<evidence type="ECO:0000256" key="3">
    <source>
        <dbReference type="ARBA" id="ARBA00022692"/>
    </source>
</evidence>
<dbReference type="PANTHER" id="PTHR21290">
    <property type="entry name" value="SPHINGOMYELIN SYNTHETASE"/>
    <property type="match status" value="1"/>
</dbReference>
<keyword evidence="6 7" id="KW-0472">Membrane</keyword>
<reference evidence="9" key="1">
    <citation type="journal article" date="2020" name="Nature">
        <title>Giant virus diversity and host interactions through global metagenomics.</title>
        <authorList>
            <person name="Schulz F."/>
            <person name="Roux S."/>
            <person name="Paez-Espino D."/>
            <person name="Jungbluth S."/>
            <person name="Walsh D.A."/>
            <person name="Denef V.J."/>
            <person name="McMahon K.D."/>
            <person name="Konstantinidis K.T."/>
            <person name="Eloe-Fadrosh E.A."/>
            <person name="Kyrpides N.C."/>
            <person name="Woyke T."/>
        </authorList>
    </citation>
    <scope>NUCLEOTIDE SEQUENCE</scope>
    <source>
        <strain evidence="9">GVMAG-M-3300023184-89</strain>
    </source>
</reference>
<keyword evidence="3 7" id="KW-0812">Transmembrane</keyword>
<dbReference type="GO" id="GO:0047493">
    <property type="term" value="F:ceramide cholinephosphotransferase activity"/>
    <property type="evidence" value="ECO:0007669"/>
    <property type="project" value="TreeGrafter"/>
</dbReference>
<feature type="transmembrane region" description="Helical" evidence="7">
    <location>
        <begin position="183"/>
        <end position="200"/>
    </location>
</feature>
<dbReference type="InterPro" id="IPR045221">
    <property type="entry name" value="Sphingomyelin_synth-like"/>
</dbReference>
<name>A0A6C0II71_9ZZZZ</name>
<protein>
    <recommendedName>
        <fullName evidence="8">Sphingomyelin synthase-like domain-containing protein</fullName>
    </recommendedName>
</protein>
<feature type="transmembrane region" description="Helical" evidence="7">
    <location>
        <begin position="159"/>
        <end position="177"/>
    </location>
</feature>
<keyword evidence="5" id="KW-0443">Lipid metabolism</keyword>
<evidence type="ECO:0000256" key="2">
    <source>
        <dbReference type="ARBA" id="ARBA00022679"/>
    </source>
</evidence>
<feature type="transmembrane region" description="Helical" evidence="7">
    <location>
        <begin position="50"/>
        <end position="68"/>
    </location>
</feature>
<dbReference type="AlphaFoldDB" id="A0A6C0II71"/>
<comment type="subcellular location">
    <subcellularLocation>
        <location evidence="1">Membrane</location>
        <topology evidence="1">Multi-pass membrane protein</topology>
    </subcellularLocation>
</comment>
<keyword evidence="2" id="KW-0808">Transferase</keyword>
<keyword evidence="4 7" id="KW-1133">Transmembrane helix</keyword>
<evidence type="ECO:0000256" key="5">
    <source>
        <dbReference type="ARBA" id="ARBA00023098"/>
    </source>
</evidence>
<dbReference type="EMBL" id="MN740196">
    <property type="protein sequence ID" value="QHT92931.1"/>
    <property type="molecule type" value="Genomic_DNA"/>
</dbReference>
<dbReference type="PANTHER" id="PTHR21290:SF25">
    <property type="entry name" value="SPHINGOMYELIN SYNTHASE-RELATED PROTEIN 1"/>
    <property type="match status" value="1"/>
</dbReference>
<sequence length="226" mass="25891">MTSVKKQLVIAIFFYLLIGYTNEFVAENQVYQNINDPPLFDRGHNLLPLLSKRLPDIGLILFILYFIIRWAIQYPTTLINYLWIISLLFIGRVVLLSVTQFPPGLPGCSTVKEGDSLYFNVFRKGWNECLDYMYSGHTIHCVLVTLFTLYLSSSMFEKIAIIMVTLLEIGLIIGSRIHYTADVLVGTLVTILIFFSWPGIDNVVKHIYSGGIYGKMLFKKVQQVEF</sequence>
<evidence type="ECO:0000256" key="1">
    <source>
        <dbReference type="ARBA" id="ARBA00004141"/>
    </source>
</evidence>
<evidence type="ECO:0000256" key="7">
    <source>
        <dbReference type="SAM" id="Phobius"/>
    </source>
</evidence>
<evidence type="ECO:0000256" key="6">
    <source>
        <dbReference type="ARBA" id="ARBA00023136"/>
    </source>
</evidence>